<dbReference type="eggNOG" id="COG0822">
    <property type="taxonomic scope" value="Bacteria"/>
</dbReference>
<dbReference type="AlphaFoldDB" id="A0A0V8LX78"/>
<evidence type="ECO:0000313" key="2">
    <source>
        <dbReference type="EMBL" id="BAZ97409.1"/>
    </source>
</evidence>
<dbReference type="GO" id="GO:0016226">
    <property type="term" value="P:iron-sulfur cluster assembly"/>
    <property type="evidence" value="ECO:0007669"/>
    <property type="project" value="InterPro"/>
</dbReference>
<name>A0A0V8LX78_9CHLR</name>
<dbReference type="GO" id="GO:0005506">
    <property type="term" value="F:iron ion binding"/>
    <property type="evidence" value="ECO:0007669"/>
    <property type="project" value="InterPro"/>
</dbReference>
<dbReference type="GeneID" id="3229721"/>
<evidence type="ECO:0000313" key="5">
    <source>
        <dbReference type="Proteomes" id="UP000053577"/>
    </source>
</evidence>
<dbReference type="EMBL" id="JGYD01000029">
    <property type="protein sequence ID" value="KSV16108.1"/>
    <property type="molecule type" value="Genomic_DNA"/>
</dbReference>
<dbReference type="CDD" id="cd06664">
    <property type="entry name" value="IscU_like"/>
    <property type="match status" value="1"/>
</dbReference>
<dbReference type="EMBL" id="AP017649">
    <property type="protein sequence ID" value="BAZ97409.1"/>
    <property type="molecule type" value="Genomic_DNA"/>
</dbReference>
<dbReference type="OrthoDB" id="9804157at2"/>
<dbReference type="SUPFAM" id="SSF82649">
    <property type="entry name" value="SufE/NifU"/>
    <property type="match status" value="1"/>
</dbReference>
<dbReference type="PATRIC" id="fig|61435.5.peg.1667"/>
<evidence type="ECO:0000259" key="1">
    <source>
        <dbReference type="Pfam" id="PF01592"/>
    </source>
</evidence>
<dbReference type="PANTHER" id="PTHR10093">
    <property type="entry name" value="IRON-SULFUR CLUSTER ASSEMBLY ENZYME NIFU HOMOLOG"/>
    <property type="match status" value="1"/>
</dbReference>
<dbReference type="Pfam" id="PF01592">
    <property type="entry name" value="NifU_N"/>
    <property type="match status" value="1"/>
</dbReference>
<dbReference type="Proteomes" id="UP000053577">
    <property type="component" value="Unassembled WGS sequence"/>
</dbReference>
<accession>A0A0V8LX78</accession>
<dbReference type="Proteomes" id="UP000218257">
    <property type="component" value="Chromosome"/>
</dbReference>
<evidence type="ECO:0000313" key="3">
    <source>
        <dbReference type="EMBL" id="KSV16108.1"/>
    </source>
</evidence>
<dbReference type="SMR" id="A0A0V8LX78"/>
<dbReference type="Gene3D" id="3.90.1010.10">
    <property type="match status" value="1"/>
</dbReference>
<proteinExistence type="predicted"/>
<dbReference type="EMBL" id="CP141531">
    <property type="protein sequence ID" value="WRO07458.1"/>
    <property type="molecule type" value="Genomic_DNA"/>
</dbReference>
<evidence type="ECO:0000313" key="6">
    <source>
        <dbReference type="Proteomes" id="UP000218257"/>
    </source>
</evidence>
<sequence>MAFYFEKVMEYFVNPLNSGEMENPDGIGRAGNDICGDVTEFYIRVKDNRLVEVKFKTYGCGAAVAISSLVSLMATDKTIEEAMKIDNKAVEAEIKGLPQNRSHCSQMGPQALHSAIADYKSKVQARG</sequence>
<reference evidence="3 5" key="1">
    <citation type="journal article" date="2015" name="Sci. Rep.">
        <title>A comparative genomics and reductive dehalogenase gene transcription study of two chloroethene-respiring bacteria, Dehalococcoides mccartyi strains MB and 11a.</title>
        <authorList>
            <person name="Low A."/>
            <person name="Shen Z."/>
            <person name="Cheng D."/>
            <person name="Rogers M.J."/>
            <person name="Lee P.K."/>
            <person name="He J."/>
        </authorList>
    </citation>
    <scope>NUCLEOTIDE SEQUENCE [LARGE SCALE GENOMIC DNA]</scope>
    <source>
        <strain evidence="3 5">MB</strain>
    </source>
</reference>
<dbReference type="RefSeq" id="WP_010936655.1">
    <property type="nucleotide sequence ID" value="NZ_AP017649.1"/>
</dbReference>
<reference evidence="4" key="3">
    <citation type="submission" date="2023-12" db="EMBL/GenBank/DDBJ databases">
        <title>Isolation of organohalide respiring bacteria Dehalococcoides mccartyi strain GPTCE1 in groundwater collected near a chemical plant in Suzhou, China.</title>
        <authorList>
            <person name="Liu G."/>
        </authorList>
    </citation>
    <scope>NUCLEOTIDE SEQUENCE</scope>
    <source>
        <strain evidence="4">GPTCE1</strain>
    </source>
</reference>
<dbReference type="Proteomes" id="UP001327986">
    <property type="component" value="Chromosome"/>
</dbReference>
<reference evidence="2 6" key="2">
    <citation type="journal article" date="2017" name="Sci. Rep.">
        <title>Isolation and genomic characterization of a Dehalococcoides strain suggests genomic rearrangement during culture.</title>
        <authorList>
            <person name="Yohda M."/>
            <person name="Ikegami K."/>
            <person name="Aita Y."/>
            <person name="Kitajima M."/>
            <person name="Takechi A."/>
            <person name="Iwamoto M."/>
            <person name="Fukuda T."/>
            <person name="Tamura N."/>
            <person name="Shibasaki J."/>
            <person name="Koike S."/>
            <person name="Komatsu D."/>
            <person name="Miyagi S."/>
            <person name="Nishimura M."/>
            <person name="Uchino Y."/>
            <person name="Shiroma A."/>
            <person name="Shimoji M."/>
            <person name="Tamotsu H."/>
            <person name="Ashimine N."/>
            <person name="Shinzato M."/>
            <person name="Ohki S."/>
            <person name="Nakano K."/>
            <person name="Teruya K."/>
            <person name="Satou K."/>
            <person name="Hirano T."/>
            <person name="Yagi O."/>
        </authorList>
    </citation>
    <scope>NUCLEOTIDE SEQUENCE [LARGE SCALE GENOMIC DNA]</scope>
    <source>
        <strain evidence="2 6">UCH-ATV1</strain>
    </source>
</reference>
<protein>
    <submittedName>
        <fullName evidence="2 4">Iron-sulfur cluster assembly scaffold protein</fullName>
    </submittedName>
    <submittedName>
        <fullName evidence="3">Nitrogen fixation protein NifU</fullName>
    </submittedName>
</protein>
<gene>
    <name evidence="3" type="ORF">DA01_08480</name>
    <name evidence="2" type="ORF">DEHALATV1_0781</name>
    <name evidence="4" type="ORF">VLL09_00760</name>
</gene>
<dbReference type="GO" id="GO:0051536">
    <property type="term" value="F:iron-sulfur cluster binding"/>
    <property type="evidence" value="ECO:0007669"/>
    <property type="project" value="InterPro"/>
</dbReference>
<evidence type="ECO:0000313" key="4">
    <source>
        <dbReference type="EMBL" id="WRO07458.1"/>
    </source>
</evidence>
<dbReference type="InterPro" id="IPR002871">
    <property type="entry name" value="NIF_FeS_clus_asmbl_NifU_N"/>
</dbReference>
<organism evidence="3 5">
    <name type="scientific">Dehalococcoides mccartyi</name>
    <dbReference type="NCBI Taxonomy" id="61435"/>
    <lineage>
        <taxon>Bacteria</taxon>
        <taxon>Bacillati</taxon>
        <taxon>Chloroflexota</taxon>
        <taxon>Dehalococcoidia</taxon>
        <taxon>Dehalococcoidales</taxon>
        <taxon>Dehalococcoidaceae</taxon>
        <taxon>Dehalococcoides</taxon>
    </lineage>
</organism>
<feature type="domain" description="NIF system FeS cluster assembly NifU N-terminal" evidence="1">
    <location>
        <begin position="4"/>
        <end position="124"/>
    </location>
</feature>